<dbReference type="InterPro" id="IPR036097">
    <property type="entry name" value="HisK_dim/P_sf"/>
</dbReference>
<dbReference type="Pfam" id="PF08448">
    <property type="entry name" value="PAS_4"/>
    <property type="match status" value="1"/>
</dbReference>
<dbReference type="InterPro" id="IPR025201">
    <property type="entry name" value="KdpD_TM"/>
</dbReference>
<evidence type="ECO:0000256" key="4">
    <source>
        <dbReference type="ARBA" id="ARBA00022553"/>
    </source>
</evidence>
<feature type="transmembrane region" description="Helical" evidence="14">
    <location>
        <begin position="116"/>
        <end position="134"/>
    </location>
</feature>
<dbReference type="Pfam" id="PF08447">
    <property type="entry name" value="PAS_3"/>
    <property type="match status" value="1"/>
</dbReference>
<dbReference type="PROSITE" id="PS50109">
    <property type="entry name" value="HIS_KIN"/>
    <property type="match status" value="1"/>
</dbReference>
<evidence type="ECO:0000259" key="17">
    <source>
        <dbReference type="PROSITE" id="PS50113"/>
    </source>
</evidence>
<dbReference type="InterPro" id="IPR035965">
    <property type="entry name" value="PAS-like_dom_sf"/>
</dbReference>
<evidence type="ECO:0000256" key="2">
    <source>
        <dbReference type="ARBA" id="ARBA00004141"/>
    </source>
</evidence>
<evidence type="ECO:0000256" key="13">
    <source>
        <dbReference type="SAM" id="MobiDB-lite"/>
    </source>
</evidence>
<dbReference type="SUPFAM" id="SSF47384">
    <property type="entry name" value="Homodimeric domain of signal transducing histidine kinase"/>
    <property type="match status" value="1"/>
</dbReference>
<dbReference type="GO" id="GO:0004674">
    <property type="term" value="F:protein serine/threonine kinase activity"/>
    <property type="evidence" value="ECO:0007669"/>
    <property type="project" value="UniProtKB-KW"/>
</dbReference>
<keyword evidence="12 14" id="KW-0472">Membrane</keyword>
<dbReference type="SUPFAM" id="SSF55785">
    <property type="entry name" value="PYP-like sensor domain (PAS domain)"/>
    <property type="match status" value="2"/>
</dbReference>
<dbReference type="STRING" id="60547.GCA_000751215_04428"/>
<accession>A0A069PUS5</accession>
<organism evidence="18 19">
    <name type="scientific">Caballeronia glathei</name>
    <dbReference type="NCBI Taxonomy" id="60547"/>
    <lineage>
        <taxon>Bacteria</taxon>
        <taxon>Pseudomonadati</taxon>
        <taxon>Pseudomonadota</taxon>
        <taxon>Betaproteobacteria</taxon>
        <taxon>Burkholderiales</taxon>
        <taxon>Burkholderiaceae</taxon>
        <taxon>Caballeronia</taxon>
    </lineage>
</organism>
<feature type="transmembrane region" description="Helical" evidence="14">
    <location>
        <begin position="67"/>
        <end position="95"/>
    </location>
</feature>
<dbReference type="GO" id="GO:0016020">
    <property type="term" value="C:membrane"/>
    <property type="evidence" value="ECO:0007669"/>
    <property type="project" value="UniProtKB-SubCell"/>
</dbReference>
<dbReference type="PRINTS" id="PR00344">
    <property type="entry name" value="BCTRLSENSOR"/>
</dbReference>
<dbReference type="InterPro" id="IPR004358">
    <property type="entry name" value="Sig_transdc_His_kin-like_C"/>
</dbReference>
<dbReference type="InterPro" id="IPR003661">
    <property type="entry name" value="HisK_dim/P_dom"/>
</dbReference>
<evidence type="ECO:0000256" key="8">
    <source>
        <dbReference type="ARBA" id="ARBA00022777"/>
    </source>
</evidence>
<keyword evidence="6 14" id="KW-0812">Transmembrane</keyword>
<keyword evidence="9" id="KW-0067">ATP-binding</keyword>
<dbReference type="FunFam" id="3.30.450.20:FF:000088">
    <property type="entry name" value="Sensory transduction histidine kinase"/>
    <property type="match status" value="1"/>
</dbReference>
<evidence type="ECO:0000256" key="1">
    <source>
        <dbReference type="ARBA" id="ARBA00000085"/>
    </source>
</evidence>
<dbReference type="SMART" id="SM00387">
    <property type="entry name" value="HATPase_c"/>
    <property type="match status" value="1"/>
</dbReference>
<dbReference type="CDD" id="cd00130">
    <property type="entry name" value="PAS"/>
    <property type="match status" value="2"/>
</dbReference>
<protein>
    <recommendedName>
        <fullName evidence="3">histidine kinase</fullName>
        <ecNumber evidence="3">2.7.13.3</ecNumber>
    </recommendedName>
</protein>
<evidence type="ECO:0000256" key="7">
    <source>
        <dbReference type="ARBA" id="ARBA00022741"/>
    </source>
</evidence>
<dbReference type="PROSITE" id="PS50113">
    <property type="entry name" value="PAC"/>
    <property type="match status" value="2"/>
</dbReference>
<dbReference type="SUPFAM" id="SSF55874">
    <property type="entry name" value="ATPase domain of HSP90 chaperone/DNA topoisomerase II/histidine kinase"/>
    <property type="match status" value="1"/>
</dbReference>
<evidence type="ECO:0000256" key="9">
    <source>
        <dbReference type="ARBA" id="ARBA00022840"/>
    </source>
</evidence>
<dbReference type="CDD" id="cd00082">
    <property type="entry name" value="HisKA"/>
    <property type="match status" value="1"/>
</dbReference>
<dbReference type="GO" id="GO:0005524">
    <property type="term" value="F:ATP binding"/>
    <property type="evidence" value="ECO:0007669"/>
    <property type="project" value="UniProtKB-KW"/>
</dbReference>
<dbReference type="SMART" id="SM00091">
    <property type="entry name" value="PAS"/>
    <property type="match status" value="2"/>
</dbReference>
<reference evidence="18 19" key="1">
    <citation type="submission" date="2014-03" db="EMBL/GenBank/DDBJ databases">
        <title>Draft Genome Sequences of Four Burkholderia Strains.</title>
        <authorList>
            <person name="Liu X.Y."/>
            <person name="Li C.X."/>
            <person name="Xu J.H."/>
        </authorList>
    </citation>
    <scope>NUCLEOTIDE SEQUENCE [LARGE SCALE GENOMIC DNA]</scope>
    <source>
        <strain evidence="18 19">DSM 50014</strain>
    </source>
</reference>
<dbReference type="InterPro" id="IPR000700">
    <property type="entry name" value="PAS-assoc_C"/>
</dbReference>
<evidence type="ECO:0000313" key="18">
    <source>
        <dbReference type="EMBL" id="KDR44300.1"/>
    </source>
</evidence>
<evidence type="ECO:0000256" key="12">
    <source>
        <dbReference type="ARBA" id="ARBA00023136"/>
    </source>
</evidence>
<feature type="domain" description="Histidine kinase" evidence="15">
    <location>
        <begin position="411"/>
        <end position="627"/>
    </location>
</feature>
<dbReference type="Gene3D" id="3.30.450.20">
    <property type="entry name" value="PAS domain"/>
    <property type="match status" value="2"/>
</dbReference>
<dbReference type="InterPro" id="IPR013656">
    <property type="entry name" value="PAS_4"/>
</dbReference>
<evidence type="ECO:0000259" key="15">
    <source>
        <dbReference type="PROSITE" id="PS50109"/>
    </source>
</evidence>
<evidence type="ECO:0000256" key="10">
    <source>
        <dbReference type="ARBA" id="ARBA00022989"/>
    </source>
</evidence>
<dbReference type="Gene3D" id="2.10.70.100">
    <property type="match status" value="1"/>
</dbReference>
<dbReference type="SMART" id="SM00388">
    <property type="entry name" value="HisKA"/>
    <property type="match status" value="1"/>
</dbReference>
<dbReference type="AlphaFoldDB" id="A0A069PUS5"/>
<feature type="domain" description="PAC" evidence="17">
    <location>
        <begin position="212"/>
        <end position="264"/>
    </location>
</feature>
<feature type="domain" description="PAS" evidence="16">
    <location>
        <begin position="140"/>
        <end position="191"/>
    </location>
</feature>
<keyword evidence="10 14" id="KW-1133">Transmembrane helix</keyword>
<evidence type="ECO:0000256" key="11">
    <source>
        <dbReference type="ARBA" id="ARBA00023012"/>
    </source>
</evidence>
<proteinExistence type="predicted"/>
<dbReference type="PROSITE" id="PS50112">
    <property type="entry name" value="PAS"/>
    <property type="match status" value="1"/>
</dbReference>
<keyword evidence="18" id="KW-0723">Serine/threonine-protein kinase</keyword>
<keyword evidence="8 18" id="KW-0418">Kinase</keyword>
<evidence type="ECO:0000256" key="3">
    <source>
        <dbReference type="ARBA" id="ARBA00012438"/>
    </source>
</evidence>
<dbReference type="Gene3D" id="3.30.565.10">
    <property type="entry name" value="Histidine kinase-like ATPase, C-terminal domain"/>
    <property type="match status" value="1"/>
</dbReference>
<dbReference type="InterPro" id="IPR038318">
    <property type="entry name" value="KdpD_sf"/>
</dbReference>
<dbReference type="InterPro" id="IPR000014">
    <property type="entry name" value="PAS"/>
</dbReference>
<name>A0A069PUS5_9BURK</name>
<dbReference type="EMBL" id="JFHC01000003">
    <property type="protein sequence ID" value="KDR44300.1"/>
    <property type="molecule type" value="Genomic_DNA"/>
</dbReference>
<comment type="catalytic activity">
    <reaction evidence="1">
        <text>ATP + protein L-histidine = ADP + protein N-phospho-L-histidine.</text>
        <dbReference type="EC" id="2.7.13.3"/>
    </reaction>
</comment>
<dbReference type="FunFam" id="3.30.565.10:FF:000042">
    <property type="entry name" value="Two-component sensor histidine kinase KdpD"/>
    <property type="match status" value="1"/>
</dbReference>
<dbReference type="InterPro" id="IPR013655">
    <property type="entry name" value="PAS_fold_3"/>
</dbReference>
<dbReference type="Proteomes" id="UP000027466">
    <property type="component" value="Unassembled WGS sequence"/>
</dbReference>
<dbReference type="NCBIfam" id="TIGR00229">
    <property type="entry name" value="sensory_box"/>
    <property type="match status" value="2"/>
</dbReference>
<dbReference type="InterPro" id="IPR036890">
    <property type="entry name" value="HATPase_C_sf"/>
</dbReference>
<feature type="transmembrane region" description="Helical" evidence="14">
    <location>
        <begin position="33"/>
        <end position="55"/>
    </location>
</feature>
<evidence type="ECO:0000256" key="14">
    <source>
        <dbReference type="SAM" id="Phobius"/>
    </source>
</evidence>
<dbReference type="InterPro" id="IPR005467">
    <property type="entry name" value="His_kinase_dom"/>
</dbReference>
<dbReference type="EC" id="2.7.13.3" evidence="3"/>
<dbReference type="InterPro" id="IPR003594">
    <property type="entry name" value="HATPase_dom"/>
</dbReference>
<sequence>MSSLFGQANGDDPKVPPARRMPRSNMKDRIARLRYVTLVFLSGCVALGLVTWLCLELGLEAVGAESLYLIVIVLVSLLDSFAVSALLSLISVFCLDFFFIKPIFKFQMQFKDDMPALITFLIASLAVTALVRHIRKLGEAQSEQDLLLDLTHDTVIVRDMIGEITYWNRGAEELYGWTKRDAVGKNIHDFLRTRFPLPLVDITDTLVRTGRWDGELIHTKRDGTEVIVASRWSLQRDANGKPHATLESGNDITARRRAEELLKQSQATSLAEAQKLSRTGSFGWDVASGEVFWSEESFRIFEYDPGVHATVDLIIQRVHPDDRARMRRLIDFVTDTRQDFDVEHRLLMPDGSTKHLHVVARAASDESGDLRFVGAIMDVTATKQAEQQLHEAQTELARVTRVTTLGELSASIAHEVGQPLSAIVTNGEACLRWLGRETPQLDEVQSCVTSIISEGRRAGEIVHRIRTLAKRDTPAKMPLDLSDVINDVVILTQREVLNHQVALRLKLATGLPPLLGDRVQLQQVIINLVMNGLQSMNANGNAPRELTIESRQDDDGHLVVEVQDTGTGIEPENSKRLFDAFFSTKPNGMGIGLSICRSIIEAHGGRMRASNNAGRGATFQCSLPPLQDAA</sequence>
<evidence type="ECO:0000256" key="5">
    <source>
        <dbReference type="ARBA" id="ARBA00022679"/>
    </source>
</evidence>
<evidence type="ECO:0000313" key="19">
    <source>
        <dbReference type="Proteomes" id="UP000027466"/>
    </source>
</evidence>
<keyword evidence="5" id="KW-0808">Transferase</keyword>
<evidence type="ECO:0000256" key="6">
    <source>
        <dbReference type="ARBA" id="ARBA00022692"/>
    </source>
</evidence>
<feature type="domain" description="PAC" evidence="17">
    <location>
        <begin position="340"/>
        <end position="391"/>
    </location>
</feature>
<feature type="region of interest" description="Disordered" evidence="13">
    <location>
        <begin position="1"/>
        <end position="22"/>
    </location>
</feature>
<dbReference type="SMART" id="SM00086">
    <property type="entry name" value="PAC"/>
    <property type="match status" value="2"/>
</dbReference>
<gene>
    <name evidence="18" type="ORF">BG61_19780</name>
</gene>
<dbReference type="PANTHER" id="PTHR43065">
    <property type="entry name" value="SENSOR HISTIDINE KINASE"/>
    <property type="match status" value="1"/>
</dbReference>
<comment type="caution">
    <text evidence="18">The sequence shown here is derived from an EMBL/GenBank/DDBJ whole genome shotgun (WGS) entry which is preliminary data.</text>
</comment>
<keyword evidence="4" id="KW-0597">Phosphoprotein</keyword>
<dbReference type="Pfam" id="PF00512">
    <property type="entry name" value="HisKA"/>
    <property type="match status" value="1"/>
</dbReference>
<dbReference type="GO" id="GO:0000155">
    <property type="term" value="F:phosphorelay sensor kinase activity"/>
    <property type="evidence" value="ECO:0007669"/>
    <property type="project" value="InterPro"/>
</dbReference>
<dbReference type="Pfam" id="PF13493">
    <property type="entry name" value="DUF4118"/>
    <property type="match status" value="1"/>
</dbReference>
<dbReference type="Gene3D" id="1.20.120.620">
    <property type="entry name" value="Backbone structure of the membrane domain of e. Coli histidine kinase receptor kdpd"/>
    <property type="match status" value="1"/>
</dbReference>
<keyword evidence="7" id="KW-0547">Nucleotide-binding</keyword>
<dbReference type="GO" id="GO:0042802">
    <property type="term" value="F:identical protein binding"/>
    <property type="evidence" value="ECO:0007669"/>
    <property type="project" value="UniProtKB-ARBA"/>
</dbReference>
<dbReference type="InterPro" id="IPR001610">
    <property type="entry name" value="PAC"/>
</dbReference>
<keyword evidence="19" id="KW-1185">Reference proteome</keyword>
<evidence type="ECO:0000259" key="16">
    <source>
        <dbReference type="PROSITE" id="PS50112"/>
    </source>
</evidence>
<dbReference type="Gene3D" id="1.10.287.130">
    <property type="match status" value="1"/>
</dbReference>
<dbReference type="PANTHER" id="PTHR43065:SF10">
    <property type="entry name" value="PEROXIDE STRESS-ACTIVATED HISTIDINE KINASE MAK3"/>
    <property type="match status" value="1"/>
</dbReference>
<keyword evidence="11" id="KW-0902">Two-component regulatory system</keyword>
<comment type="subcellular location">
    <subcellularLocation>
        <location evidence="2">Membrane</location>
        <topology evidence="2">Multi-pass membrane protein</topology>
    </subcellularLocation>
</comment>
<dbReference type="Pfam" id="PF02518">
    <property type="entry name" value="HATPase_c"/>
    <property type="match status" value="1"/>
</dbReference>